<gene>
    <name evidence="1" type="ORF">E2C01_062828</name>
</gene>
<keyword evidence="2" id="KW-1185">Reference proteome</keyword>
<dbReference type="Proteomes" id="UP000324222">
    <property type="component" value="Unassembled WGS sequence"/>
</dbReference>
<dbReference type="EMBL" id="VSRR010028130">
    <property type="protein sequence ID" value="MPC68625.1"/>
    <property type="molecule type" value="Genomic_DNA"/>
</dbReference>
<comment type="caution">
    <text evidence="1">The sequence shown here is derived from an EMBL/GenBank/DDBJ whole genome shotgun (WGS) entry which is preliminary data.</text>
</comment>
<evidence type="ECO:0000313" key="2">
    <source>
        <dbReference type="Proteomes" id="UP000324222"/>
    </source>
</evidence>
<protein>
    <submittedName>
        <fullName evidence="1">Uncharacterized protein</fullName>
    </submittedName>
</protein>
<accession>A0A5B7HGI4</accession>
<evidence type="ECO:0000313" key="1">
    <source>
        <dbReference type="EMBL" id="MPC68625.1"/>
    </source>
</evidence>
<proteinExistence type="predicted"/>
<sequence length="16" mass="1989">MGCVFRWPRREHTRGT</sequence>
<name>A0A5B7HGI4_PORTR</name>
<reference evidence="1 2" key="1">
    <citation type="submission" date="2019-05" db="EMBL/GenBank/DDBJ databases">
        <title>Another draft genome of Portunus trituberculatus and its Hox gene families provides insights of decapod evolution.</title>
        <authorList>
            <person name="Jeong J.-H."/>
            <person name="Song I."/>
            <person name="Kim S."/>
            <person name="Choi T."/>
            <person name="Kim D."/>
            <person name="Ryu S."/>
            <person name="Kim W."/>
        </authorList>
    </citation>
    <scope>NUCLEOTIDE SEQUENCE [LARGE SCALE GENOMIC DNA]</scope>
    <source>
        <tissue evidence="1">Muscle</tissue>
    </source>
</reference>
<organism evidence="1 2">
    <name type="scientific">Portunus trituberculatus</name>
    <name type="common">Swimming crab</name>
    <name type="synonym">Neptunus trituberculatus</name>
    <dbReference type="NCBI Taxonomy" id="210409"/>
    <lineage>
        <taxon>Eukaryota</taxon>
        <taxon>Metazoa</taxon>
        <taxon>Ecdysozoa</taxon>
        <taxon>Arthropoda</taxon>
        <taxon>Crustacea</taxon>
        <taxon>Multicrustacea</taxon>
        <taxon>Malacostraca</taxon>
        <taxon>Eumalacostraca</taxon>
        <taxon>Eucarida</taxon>
        <taxon>Decapoda</taxon>
        <taxon>Pleocyemata</taxon>
        <taxon>Brachyura</taxon>
        <taxon>Eubrachyura</taxon>
        <taxon>Portunoidea</taxon>
        <taxon>Portunidae</taxon>
        <taxon>Portuninae</taxon>
        <taxon>Portunus</taxon>
    </lineage>
</organism>
<dbReference type="AlphaFoldDB" id="A0A5B7HGI4"/>